<dbReference type="GO" id="GO:0005634">
    <property type="term" value="C:nucleus"/>
    <property type="evidence" value="ECO:0007669"/>
    <property type="project" value="TreeGrafter"/>
</dbReference>
<dbReference type="InterPro" id="IPR050238">
    <property type="entry name" value="DNA_Rep/Repair_Clamp_Loader"/>
</dbReference>
<dbReference type="FunFam" id="1.10.8.60:FF:000030">
    <property type="entry name" value="replication factor C subunit 3"/>
    <property type="match status" value="1"/>
</dbReference>
<accession>A0A6I9QL39</accession>
<feature type="non-terminal residue" evidence="2">
    <location>
        <position position="281"/>
    </location>
</feature>
<dbReference type="GO" id="GO:0006281">
    <property type="term" value="P:DNA repair"/>
    <property type="evidence" value="ECO:0007669"/>
    <property type="project" value="TreeGrafter"/>
</dbReference>
<evidence type="ECO:0000313" key="2">
    <source>
        <dbReference type="RefSeq" id="XP_010911470.2"/>
    </source>
</evidence>
<dbReference type="Gene3D" id="1.20.272.10">
    <property type="match status" value="1"/>
</dbReference>
<dbReference type="OrthoDB" id="761538at2759"/>
<dbReference type="Gene3D" id="3.40.50.300">
    <property type="entry name" value="P-loop containing nucleotide triphosphate hydrolases"/>
    <property type="match status" value="1"/>
</dbReference>
<dbReference type="GO" id="GO:0003677">
    <property type="term" value="F:DNA binding"/>
    <property type="evidence" value="ECO:0007669"/>
    <property type="project" value="InterPro"/>
</dbReference>
<dbReference type="GO" id="GO:0005663">
    <property type="term" value="C:DNA replication factor C complex"/>
    <property type="evidence" value="ECO:0007669"/>
    <property type="project" value="TreeGrafter"/>
</dbReference>
<keyword evidence="1" id="KW-1185">Reference proteome</keyword>
<dbReference type="InterPro" id="IPR027417">
    <property type="entry name" value="P-loop_NTPase"/>
</dbReference>
<dbReference type="GO" id="GO:0003689">
    <property type="term" value="F:DNA clamp loader activity"/>
    <property type="evidence" value="ECO:0007669"/>
    <property type="project" value="TreeGrafter"/>
</dbReference>
<dbReference type="Gene3D" id="1.10.8.60">
    <property type="match status" value="1"/>
</dbReference>
<reference evidence="2" key="1">
    <citation type="submission" date="2025-08" db="UniProtKB">
        <authorList>
            <consortium name="RefSeq"/>
        </authorList>
    </citation>
    <scope>IDENTIFICATION</scope>
</reference>
<dbReference type="PANTHER" id="PTHR11669:SF52">
    <property type="entry name" value="OS10G0574500 PROTEIN"/>
    <property type="match status" value="1"/>
</dbReference>
<sequence length="281" mass="32189">MVLAFLRDVFGPEKLKTNNELKKIELKGEFISSIDINVSISSQHVEVNLSDLHGYEKHVLESFINDPHTPSGKAVHCDRTNCRAIVIHAADKLSTDAQHYLLWLMEKYQGCNKIFFFCSDASKLQIIRHLCKIVKLLPASDSEIVEVLEFIAKQECIDLPHDLAKRIAENSKHNLRQAIRSFEASWKSNYSFKENQDILTGWEEDIAKIAKNIVEEQSPKQLYIIRGKLKNLIEHDVSPDFIFSTLKEELKKHLDAQCQAKLDALYQDFNNRDSGLILKAA</sequence>
<dbReference type="SUPFAM" id="SSF48019">
    <property type="entry name" value="post-AAA+ oligomerization domain-like"/>
    <property type="match status" value="1"/>
</dbReference>
<dbReference type="GO" id="GO:0006261">
    <property type="term" value="P:DNA-templated DNA replication"/>
    <property type="evidence" value="ECO:0007669"/>
    <property type="project" value="TreeGrafter"/>
</dbReference>
<dbReference type="Proteomes" id="UP000504607">
    <property type="component" value="Unplaced"/>
</dbReference>
<proteinExistence type="predicted"/>
<dbReference type="PANTHER" id="PTHR11669">
    <property type="entry name" value="REPLICATION FACTOR C / DNA POLYMERASE III GAMMA-TAU SUBUNIT"/>
    <property type="match status" value="1"/>
</dbReference>
<dbReference type="AlphaFoldDB" id="A0A6I9QL39"/>
<dbReference type="SUPFAM" id="SSF52540">
    <property type="entry name" value="P-loop containing nucleoside triphosphate hydrolases"/>
    <property type="match status" value="1"/>
</dbReference>
<protein>
    <submittedName>
        <fullName evidence="2">Replication factor C subunit 3</fullName>
    </submittedName>
</protein>
<organism evidence="1 2">
    <name type="scientific">Elaeis guineensis var. tenera</name>
    <name type="common">Oil palm</name>
    <dbReference type="NCBI Taxonomy" id="51953"/>
    <lineage>
        <taxon>Eukaryota</taxon>
        <taxon>Viridiplantae</taxon>
        <taxon>Streptophyta</taxon>
        <taxon>Embryophyta</taxon>
        <taxon>Tracheophyta</taxon>
        <taxon>Spermatophyta</taxon>
        <taxon>Magnoliopsida</taxon>
        <taxon>Liliopsida</taxon>
        <taxon>Arecaceae</taxon>
        <taxon>Arecoideae</taxon>
        <taxon>Cocoseae</taxon>
        <taxon>Elaeidinae</taxon>
        <taxon>Elaeis</taxon>
    </lineage>
</organism>
<dbReference type="Pfam" id="PF21960">
    <property type="entry name" value="RCF1-5-like_lid"/>
    <property type="match status" value="1"/>
</dbReference>
<evidence type="ECO:0000313" key="1">
    <source>
        <dbReference type="Proteomes" id="UP000504607"/>
    </source>
</evidence>
<dbReference type="InterPro" id="IPR008921">
    <property type="entry name" value="DNA_pol3_clamp-load_cplx_C"/>
</dbReference>
<gene>
    <name evidence="2" type="primary">LOC105037514</name>
</gene>
<name>A0A6I9QL39_ELAGV</name>
<dbReference type="InParanoid" id="A0A6I9QL39"/>
<dbReference type="RefSeq" id="XP_010911470.2">
    <property type="nucleotide sequence ID" value="XM_010913168.2"/>
</dbReference>